<dbReference type="EMBL" id="BQNB010014437">
    <property type="protein sequence ID" value="GJT28165.1"/>
    <property type="molecule type" value="Genomic_DNA"/>
</dbReference>
<dbReference type="Proteomes" id="UP001151760">
    <property type="component" value="Unassembled WGS sequence"/>
</dbReference>
<gene>
    <name evidence="2" type="ORF">Tco_0908440</name>
</gene>
<keyword evidence="1" id="KW-0812">Transmembrane</keyword>
<keyword evidence="1" id="KW-1133">Transmembrane helix</keyword>
<keyword evidence="3" id="KW-1185">Reference proteome</keyword>
<comment type="caution">
    <text evidence="2">The sequence shown here is derived from an EMBL/GenBank/DDBJ whole genome shotgun (WGS) entry which is preliminary data.</text>
</comment>
<keyword evidence="1" id="KW-0472">Membrane</keyword>
<proteinExistence type="predicted"/>
<evidence type="ECO:0000313" key="3">
    <source>
        <dbReference type="Proteomes" id="UP001151760"/>
    </source>
</evidence>
<protein>
    <submittedName>
        <fullName evidence="2">Uncharacterized protein</fullName>
    </submittedName>
</protein>
<accession>A0ABQ5CN88</accession>
<reference evidence="2" key="1">
    <citation type="journal article" date="2022" name="Int. J. Mol. Sci.">
        <title>Draft Genome of Tanacetum Coccineum: Genomic Comparison of Closely Related Tanacetum-Family Plants.</title>
        <authorList>
            <person name="Yamashiro T."/>
            <person name="Shiraishi A."/>
            <person name="Nakayama K."/>
            <person name="Satake H."/>
        </authorList>
    </citation>
    <scope>NUCLEOTIDE SEQUENCE</scope>
</reference>
<feature type="transmembrane region" description="Helical" evidence="1">
    <location>
        <begin position="12"/>
        <end position="33"/>
    </location>
</feature>
<name>A0ABQ5CN88_9ASTR</name>
<reference evidence="2" key="2">
    <citation type="submission" date="2022-01" db="EMBL/GenBank/DDBJ databases">
        <authorList>
            <person name="Yamashiro T."/>
            <person name="Shiraishi A."/>
            <person name="Satake H."/>
            <person name="Nakayama K."/>
        </authorList>
    </citation>
    <scope>NUCLEOTIDE SEQUENCE</scope>
</reference>
<sequence>MAMKPVLNWKVATVVVFGLLLFPPILLSMLVILSRHLLCVVKPFFNDTWIWNWNRQSIGSHVVALNAMISEIWHISFYNGPDTWSWKISYDDTFSVQATRSHIDNCLLPSLHPNSRWSNFLPRKLWNLMIMFSSNVIRLLTFGALFARGQTSICLPSLLAHIGCNGLRIGELLKSLKTLCMPFLRLLYGSYEGTAIAPEPSHDFRWP</sequence>
<evidence type="ECO:0000313" key="2">
    <source>
        <dbReference type="EMBL" id="GJT28165.1"/>
    </source>
</evidence>
<organism evidence="2 3">
    <name type="scientific">Tanacetum coccineum</name>
    <dbReference type="NCBI Taxonomy" id="301880"/>
    <lineage>
        <taxon>Eukaryota</taxon>
        <taxon>Viridiplantae</taxon>
        <taxon>Streptophyta</taxon>
        <taxon>Embryophyta</taxon>
        <taxon>Tracheophyta</taxon>
        <taxon>Spermatophyta</taxon>
        <taxon>Magnoliopsida</taxon>
        <taxon>eudicotyledons</taxon>
        <taxon>Gunneridae</taxon>
        <taxon>Pentapetalae</taxon>
        <taxon>asterids</taxon>
        <taxon>campanulids</taxon>
        <taxon>Asterales</taxon>
        <taxon>Asteraceae</taxon>
        <taxon>Asteroideae</taxon>
        <taxon>Anthemideae</taxon>
        <taxon>Anthemidinae</taxon>
        <taxon>Tanacetum</taxon>
    </lineage>
</organism>
<evidence type="ECO:0000256" key="1">
    <source>
        <dbReference type="SAM" id="Phobius"/>
    </source>
</evidence>